<dbReference type="InterPro" id="IPR001436">
    <property type="entry name" value="Alpha-crystallin/sHSP_animal"/>
</dbReference>
<sequence>MELKRPFANEMQPSRKDHDSTNSYLPLPLQSYKYSQLASLCLASKNCWKRNDLYFTHVMADSSTKSSNRPQYCRDATWYPLRTGWQPSYMSTQNFGLSPLLTPGDLSWMESVSRKLAALSWPGYMWCTQPCTPTHPKLQREIWGRAAEVRGEPYRWTVSLDVNHFFPTELSVRITEDGFLEISGKHEERQDEHGFISRSFTRKYKLPIGIESQTIRSSLSGDGILMVEASLPKIPQPQMFIPVQIEKEPRSPGTVEKKEDPRTEREGQCPPFASNQRSPTSPTRPVWEPKEANYLDGRQADHALAEFSSGPFASQSRRSNNSQAGEDVGEADTQEGGAREEAQDQFTDLSEAPATPDTLTSEQEECGDGVQDSEVQKQQDQQQLKQQQQLHGETTGESHEEGGLPREGSEEEVTSGEQAPESRQFQELVIPEQEVLESHMSQEQEAQ</sequence>
<name>A0AAV6H3H1_9TELE</name>
<feature type="compositionally biased region" description="Polar residues" evidence="3">
    <location>
        <begin position="311"/>
        <end position="324"/>
    </location>
</feature>
<feature type="compositionally biased region" description="Basic and acidic residues" evidence="3">
    <location>
        <begin position="436"/>
        <end position="447"/>
    </location>
</feature>
<feature type="domain" description="SHSP" evidence="4">
    <location>
        <begin position="137"/>
        <end position="246"/>
    </location>
</feature>
<evidence type="ECO:0000256" key="3">
    <source>
        <dbReference type="SAM" id="MobiDB-lite"/>
    </source>
</evidence>
<feature type="compositionally biased region" description="Basic and acidic residues" evidence="3">
    <location>
        <begin position="1"/>
        <end position="20"/>
    </location>
</feature>
<dbReference type="GO" id="GO:0043066">
    <property type="term" value="P:negative regulation of apoptotic process"/>
    <property type="evidence" value="ECO:0007669"/>
    <property type="project" value="TreeGrafter"/>
</dbReference>
<dbReference type="Proteomes" id="UP000823561">
    <property type="component" value="Chromosome 5"/>
</dbReference>
<dbReference type="GO" id="GO:0009408">
    <property type="term" value="P:response to heat"/>
    <property type="evidence" value="ECO:0007669"/>
    <property type="project" value="TreeGrafter"/>
</dbReference>
<proteinExistence type="inferred from homology"/>
<keyword evidence="6" id="KW-1185">Reference proteome</keyword>
<dbReference type="GO" id="GO:0042026">
    <property type="term" value="P:protein refolding"/>
    <property type="evidence" value="ECO:0007669"/>
    <property type="project" value="TreeGrafter"/>
</dbReference>
<dbReference type="PROSITE" id="PS01031">
    <property type="entry name" value="SHSP"/>
    <property type="match status" value="1"/>
</dbReference>
<feature type="compositionally biased region" description="Basic and acidic residues" evidence="3">
    <location>
        <begin position="245"/>
        <end position="267"/>
    </location>
</feature>
<evidence type="ECO:0000313" key="6">
    <source>
        <dbReference type="Proteomes" id="UP000823561"/>
    </source>
</evidence>
<feature type="region of interest" description="Disordered" evidence="3">
    <location>
        <begin position="242"/>
        <end position="447"/>
    </location>
</feature>
<organism evidence="5 6">
    <name type="scientific">Alosa alosa</name>
    <name type="common">allis shad</name>
    <dbReference type="NCBI Taxonomy" id="278164"/>
    <lineage>
        <taxon>Eukaryota</taxon>
        <taxon>Metazoa</taxon>
        <taxon>Chordata</taxon>
        <taxon>Craniata</taxon>
        <taxon>Vertebrata</taxon>
        <taxon>Euteleostomi</taxon>
        <taxon>Actinopterygii</taxon>
        <taxon>Neopterygii</taxon>
        <taxon>Teleostei</taxon>
        <taxon>Clupei</taxon>
        <taxon>Clupeiformes</taxon>
        <taxon>Clupeoidei</taxon>
        <taxon>Clupeidae</taxon>
        <taxon>Alosa</taxon>
    </lineage>
</organism>
<evidence type="ECO:0000313" key="5">
    <source>
        <dbReference type="EMBL" id="KAG5280512.1"/>
    </source>
</evidence>
<dbReference type="GO" id="GO:0051082">
    <property type="term" value="F:unfolded protein binding"/>
    <property type="evidence" value="ECO:0007669"/>
    <property type="project" value="TreeGrafter"/>
</dbReference>
<dbReference type="InterPro" id="IPR008978">
    <property type="entry name" value="HSP20-like_chaperone"/>
</dbReference>
<dbReference type="Pfam" id="PF00011">
    <property type="entry name" value="HSP20"/>
    <property type="match status" value="1"/>
</dbReference>
<dbReference type="Gene3D" id="2.60.40.790">
    <property type="match status" value="1"/>
</dbReference>
<protein>
    <recommendedName>
        <fullName evidence="4">SHSP domain-containing protein</fullName>
    </recommendedName>
</protein>
<gene>
    <name evidence="5" type="ORF">AALO_G00060890</name>
</gene>
<feature type="region of interest" description="Disordered" evidence="3">
    <location>
        <begin position="1"/>
        <end position="22"/>
    </location>
</feature>
<dbReference type="GO" id="GO:0005737">
    <property type="term" value="C:cytoplasm"/>
    <property type="evidence" value="ECO:0007669"/>
    <property type="project" value="TreeGrafter"/>
</dbReference>
<dbReference type="EMBL" id="JADWDJ010000005">
    <property type="protein sequence ID" value="KAG5280512.1"/>
    <property type="molecule type" value="Genomic_DNA"/>
</dbReference>
<dbReference type="PANTHER" id="PTHR45640:SF7">
    <property type="entry name" value="HEAT SHOCK PROTEIN BETA-1"/>
    <property type="match status" value="1"/>
</dbReference>
<feature type="compositionally biased region" description="Basic and acidic residues" evidence="3">
    <location>
        <begin position="287"/>
        <end position="304"/>
    </location>
</feature>
<dbReference type="PANTHER" id="PTHR45640">
    <property type="entry name" value="HEAT SHOCK PROTEIN HSP-12.2-RELATED"/>
    <property type="match status" value="1"/>
</dbReference>
<dbReference type="InterPro" id="IPR002068">
    <property type="entry name" value="A-crystallin/Hsp20_dom"/>
</dbReference>
<dbReference type="AlphaFoldDB" id="A0AAV6H3H1"/>
<dbReference type="GO" id="GO:0005634">
    <property type="term" value="C:nucleus"/>
    <property type="evidence" value="ECO:0007669"/>
    <property type="project" value="TreeGrafter"/>
</dbReference>
<evidence type="ECO:0000256" key="2">
    <source>
        <dbReference type="RuleBase" id="RU003616"/>
    </source>
</evidence>
<accession>A0AAV6H3H1</accession>
<reference evidence="5" key="1">
    <citation type="submission" date="2020-10" db="EMBL/GenBank/DDBJ databases">
        <title>Chromosome-scale genome assembly of the Allis shad, Alosa alosa.</title>
        <authorList>
            <person name="Margot Z."/>
            <person name="Christophe K."/>
            <person name="Cabau C."/>
            <person name="Louis A."/>
            <person name="Berthelot C."/>
            <person name="Parey E."/>
            <person name="Roest Crollius H."/>
            <person name="Montfort J."/>
            <person name="Robinson-Rechavi M."/>
            <person name="Bucao C."/>
            <person name="Bouchez O."/>
            <person name="Gislard M."/>
            <person name="Lluch J."/>
            <person name="Milhes M."/>
            <person name="Lampietro C."/>
            <person name="Lopez Roques C."/>
            <person name="Donnadieu C."/>
            <person name="Braasch I."/>
            <person name="Desvignes T."/>
            <person name="Postlethwait J."/>
            <person name="Bobe J."/>
            <person name="Guiguen Y."/>
        </authorList>
    </citation>
    <scope>NUCLEOTIDE SEQUENCE</scope>
    <source>
        <strain evidence="5">M-15738</strain>
        <tissue evidence="5">Blood</tissue>
    </source>
</reference>
<evidence type="ECO:0000256" key="1">
    <source>
        <dbReference type="PROSITE-ProRule" id="PRU00285"/>
    </source>
</evidence>
<comment type="caution">
    <text evidence="5">The sequence shown here is derived from an EMBL/GenBank/DDBJ whole genome shotgun (WGS) entry which is preliminary data.</text>
</comment>
<dbReference type="SUPFAM" id="SSF49764">
    <property type="entry name" value="HSP20-like chaperones"/>
    <property type="match status" value="1"/>
</dbReference>
<evidence type="ECO:0000259" key="4">
    <source>
        <dbReference type="PROSITE" id="PS01031"/>
    </source>
</evidence>
<comment type="similarity">
    <text evidence="1 2">Belongs to the small heat shock protein (HSP20) family.</text>
</comment>
<feature type="compositionally biased region" description="Low complexity" evidence="3">
    <location>
        <begin position="376"/>
        <end position="393"/>
    </location>
</feature>
<feature type="compositionally biased region" description="Basic and acidic residues" evidence="3">
    <location>
        <begin position="394"/>
        <end position="408"/>
    </location>
</feature>
<dbReference type="PRINTS" id="PR00299">
    <property type="entry name" value="ACRYSTALLIN"/>
</dbReference>
<feature type="compositionally biased region" description="Polar residues" evidence="3">
    <location>
        <begin position="415"/>
        <end position="425"/>
    </location>
</feature>
<feature type="compositionally biased region" description="Polar residues" evidence="3">
    <location>
        <begin position="273"/>
        <end position="283"/>
    </location>
</feature>